<evidence type="ECO:0000313" key="2">
    <source>
        <dbReference type="Proteomes" id="UP000014809"/>
    </source>
</evidence>
<dbReference type="RefSeq" id="WP_020440047.1">
    <property type="nucleotide sequence ID" value="NC_021663.1"/>
</dbReference>
<proteinExistence type="predicted"/>
<dbReference type="PATRIC" id="fig|1200352.3.peg.25"/>
<dbReference type="AlphaFoldDB" id="S4X999"/>
<dbReference type="HOGENOM" id="CLU_879158_0_0_11"/>
<dbReference type="Proteomes" id="UP000014809">
    <property type="component" value="Chromosome"/>
</dbReference>
<dbReference type="OrthoDB" id="9966534at2"/>
<name>S4X999_9CORY</name>
<gene>
    <name evidence="1" type="ORF">A606_00120</name>
</gene>
<accession>S4X999</accession>
<keyword evidence="2" id="KW-1185">Reference proteome</keyword>
<organism evidence="1 2">
    <name type="scientific">Corynebacterium terpenotabidum Y-11</name>
    <dbReference type="NCBI Taxonomy" id="1200352"/>
    <lineage>
        <taxon>Bacteria</taxon>
        <taxon>Bacillati</taxon>
        <taxon>Actinomycetota</taxon>
        <taxon>Actinomycetes</taxon>
        <taxon>Mycobacteriales</taxon>
        <taxon>Corynebacteriaceae</taxon>
        <taxon>Corynebacterium</taxon>
    </lineage>
</organism>
<dbReference type="STRING" id="1200352.A606_00120"/>
<reference evidence="1 2" key="1">
    <citation type="submission" date="2012-06" db="EMBL/GenBank/DDBJ databases">
        <title>Complete genome sequence of Corynebacterium terpenotabidum Y-11 (=DSM 44721).</title>
        <authorList>
            <person name="Ruckert C."/>
            <person name="Albersmeier A."/>
            <person name="Al-Dilaimi A."/>
            <person name="Szczepanowski R."/>
            <person name="Kalinowski J."/>
        </authorList>
    </citation>
    <scope>NUCLEOTIDE SEQUENCE [LARGE SCALE GENOMIC DNA]</scope>
    <source>
        <strain evidence="1 2">Y-11</strain>
    </source>
</reference>
<evidence type="ECO:0000313" key="1">
    <source>
        <dbReference type="EMBL" id="AGP29682.1"/>
    </source>
</evidence>
<dbReference type="EMBL" id="CP003696">
    <property type="protein sequence ID" value="AGP29682.1"/>
    <property type="molecule type" value="Genomic_DNA"/>
</dbReference>
<sequence>MHFTLEFTGPDRHRAAEIVATATAVTVDDLPEAVVGLFQDLAAHTVTTVAAYRDAAAGAGFPSYTDPNSGETAIFVQVTRPDGAVDTLTAQVDPQVHGMLGDCTGLQLAGLWIQALQSLLGQGRFAEPEMERAILACCGGAVVAAVRAEPKTDGYLPDEIQARRKRWEEQDLTSVPEQVREALGDVAEMFYSVAEGTERPLTARDLTVLLETEHGPLLVVDIVDGEAGTDLAVTSIEPQILLGLEAMCRKDRDLLQDWWVGALRDAAVAEGSAGRRAGSYERSLEMNARTPFRDGNEEYRRPHGVAVRIIGAAESD</sequence>
<dbReference type="KEGG" id="cter:A606_00120"/>
<protein>
    <submittedName>
        <fullName evidence="1">Uncharacterized protein</fullName>
    </submittedName>
</protein>